<accession>A0A2S0NC69</accession>
<sequence>MKLREIAHSRTGDKGNVSTISVIAYDEADYPLLVRHVTAERVAALFAGIGAGPVARYELPLLGALNFVVAGSLGGGVTRSLALDPHGKGLSSALLDIDLPALPHAAGSTV</sequence>
<protein>
    <recommendedName>
        <fullName evidence="1">AtuA-like ferredoxin-fold domain-containing protein</fullName>
    </recommendedName>
</protein>
<evidence type="ECO:0000313" key="3">
    <source>
        <dbReference type="Proteomes" id="UP000237889"/>
    </source>
</evidence>
<dbReference type="InterPro" id="IPR056362">
    <property type="entry name" value="AtuA-like_ferredoxin_dom"/>
</dbReference>
<dbReference type="OrthoDB" id="21390at2"/>
<evidence type="ECO:0000259" key="1">
    <source>
        <dbReference type="Pfam" id="PF23544"/>
    </source>
</evidence>
<dbReference type="RefSeq" id="WP_106749099.1">
    <property type="nucleotide sequence ID" value="NZ_CP027668.1"/>
</dbReference>
<proteinExistence type="predicted"/>
<dbReference type="EMBL" id="CP027668">
    <property type="protein sequence ID" value="AVO45758.1"/>
    <property type="molecule type" value="Genomic_DNA"/>
</dbReference>
<dbReference type="AlphaFoldDB" id="A0A2S0NC69"/>
<dbReference type="PANTHER" id="PTHR47708:SF2">
    <property type="entry name" value="SI:CH73-132F6.5"/>
    <property type="match status" value="1"/>
</dbReference>
<organism evidence="2 3">
    <name type="scientific">Phreatobacter cathodiphilus</name>
    <dbReference type="NCBI Taxonomy" id="1868589"/>
    <lineage>
        <taxon>Bacteria</taxon>
        <taxon>Pseudomonadati</taxon>
        <taxon>Pseudomonadota</taxon>
        <taxon>Alphaproteobacteria</taxon>
        <taxon>Hyphomicrobiales</taxon>
        <taxon>Phreatobacteraceae</taxon>
        <taxon>Phreatobacter</taxon>
    </lineage>
</organism>
<evidence type="ECO:0000313" key="2">
    <source>
        <dbReference type="EMBL" id="AVO45758.1"/>
    </source>
</evidence>
<gene>
    <name evidence="2" type="ORF">C6569_12160</name>
</gene>
<reference evidence="2 3" key="1">
    <citation type="submission" date="2018-03" db="EMBL/GenBank/DDBJ databases">
        <title>Genome sequencing of Phreatobacter sp.</title>
        <authorList>
            <person name="Kim S.-J."/>
            <person name="Heo J."/>
            <person name="Kwon S.-W."/>
        </authorList>
    </citation>
    <scope>NUCLEOTIDE SEQUENCE [LARGE SCALE GENOMIC DNA]</scope>
    <source>
        <strain evidence="2 3">S-12</strain>
    </source>
</reference>
<name>A0A2S0NC69_9HYPH</name>
<dbReference type="PANTHER" id="PTHR47708">
    <property type="match status" value="1"/>
</dbReference>
<dbReference type="Proteomes" id="UP000237889">
    <property type="component" value="Chromosome"/>
</dbReference>
<dbReference type="Pfam" id="PF23544">
    <property type="entry name" value="AtuA_ferredoxin"/>
    <property type="match status" value="1"/>
</dbReference>
<feature type="domain" description="AtuA-like ferredoxin-fold" evidence="1">
    <location>
        <begin position="1"/>
        <end position="99"/>
    </location>
</feature>
<dbReference type="KEGG" id="phr:C6569_12160"/>
<keyword evidence="3" id="KW-1185">Reference proteome</keyword>